<evidence type="ECO:0000259" key="1">
    <source>
        <dbReference type="Pfam" id="PF13001"/>
    </source>
</evidence>
<name>A0A0K0D0V1_ANGCA</name>
<keyword evidence="2" id="KW-1185">Reference proteome</keyword>
<dbReference type="Pfam" id="PF13001">
    <property type="entry name" value="ECM29_N"/>
    <property type="match status" value="1"/>
</dbReference>
<dbReference type="WBParaSite" id="ACAC_0000369501-mRNA-1">
    <property type="protein sequence ID" value="ACAC_0000369501-mRNA-1"/>
    <property type="gene ID" value="ACAC_0000369501"/>
</dbReference>
<sequence length="497" mass="55066">MPSAAQKNFSTLLFERVQKVREEVKDGVAISLLYRCMGILGKREPSILAGRVESIASAFRSITQAPDDVGYAIVDCLTQWLDGVCKLADHSVTNNVKDLIQEFVTHFVVQKYKVGDNEKEINARLRVALKRGVQSGLLTQQENAKCRLIALKYMESLLTSSEMDLRWALLQACGDSRDEIRNEAVRLIDVSLKVNVSVDVALSYLWDRLSISVTDFERRADSSLQSVSSSVHQMVQCADFSQRLQSSVYVKATHMFTEFQCSRYLWAIFARAVGISVDIKTMDSGHEFIHIAAKITRLLSELSVVCQERVTKIALYALKDAHDVSLFHIAACFSAIRLPISPPASIISTCIQRCRSTSRSELANVAAHLAMSLMSDKERNEWLLSALSALEKPDFVLPSDTMERVLVVCEKIALSRKNAISPKAHQESALTIGFAATVLNAELFDQLTSTLYAIGCGPPQPELQLVVGAALYDVALGPYSSSRRNVYLSSEDEIEAC</sequence>
<reference evidence="2" key="1">
    <citation type="submission" date="2012-09" db="EMBL/GenBank/DDBJ databases">
        <authorList>
            <person name="Martin A.A."/>
        </authorList>
    </citation>
    <scope>NUCLEOTIDE SEQUENCE</scope>
</reference>
<dbReference type="GO" id="GO:0043248">
    <property type="term" value="P:proteasome assembly"/>
    <property type="evidence" value="ECO:0007669"/>
    <property type="project" value="InterPro"/>
</dbReference>
<reference evidence="3" key="2">
    <citation type="submission" date="2016-04" db="UniProtKB">
        <authorList>
            <consortium name="WormBaseParasite"/>
        </authorList>
    </citation>
    <scope>IDENTIFICATION</scope>
</reference>
<dbReference type="Proteomes" id="UP000035642">
    <property type="component" value="Unassembled WGS sequence"/>
</dbReference>
<proteinExistence type="predicted"/>
<dbReference type="InterPro" id="IPR024372">
    <property type="entry name" value="Ecm29_N"/>
</dbReference>
<feature type="domain" description="Proteasome component Ecm29 N-terminal" evidence="1">
    <location>
        <begin position="28"/>
        <end position="172"/>
    </location>
</feature>
<dbReference type="GO" id="GO:0060090">
    <property type="term" value="F:molecular adaptor activity"/>
    <property type="evidence" value="ECO:0007669"/>
    <property type="project" value="InterPro"/>
</dbReference>
<organism evidence="2 3">
    <name type="scientific">Angiostrongylus cantonensis</name>
    <name type="common">Rat lungworm</name>
    <dbReference type="NCBI Taxonomy" id="6313"/>
    <lineage>
        <taxon>Eukaryota</taxon>
        <taxon>Metazoa</taxon>
        <taxon>Ecdysozoa</taxon>
        <taxon>Nematoda</taxon>
        <taxon>Chromadorea</taxon>
        <taxon>Rhabditida</taxon>
        <taxon>Rhabditina</taxon>
        <taxon>Rhabditomorpha</taxon>
        <taxon>Strongyloidea</taxon>
        <taxon>Metastrongylidae</taxon>
        <taxon>Angiostrongylus</taxon>
    </lineage>
</organism>
<protein>
    <submittedName>
        <fullName evidence="3">Non-specific serine/threonine protein kinase</fullName>
    </submittedName>
</protein>
<evidence type="ECO:0000313" key="2">
    <source>
        <dbReference type="Proteomes" id="UP000035642"/>
    </source>
</evidence>
<accession>A0A0K0D0V1</accession>
<dbReference type="AlphaFoldDB" id="A0A0K0D0V1"/>
<dbReference type="STRING" id="6313.A0A0K0D0V1"/>
<evidence type="ECO:0000313" key="3">
    <source>
        <dbReference type="WBParaSite" id="ACAC_0000369501-mRNA-1"/>
    </source>
</evidence>